<sequence>TGWYIWAGEYSEDDDFFKPMHAIHLEEFFPIVLPYLGLPSGTRFLIAEDGNYVDIWEDLSILSD</sequence>
<organism evidence="2 3">
    <name type="scientific">Flavobacterium circumlabens</name>
    <dbReference type="NCBI Taxonomy" id="2133765"/>
    <lineage>
        <taxon>Bacteria</taxon>
        <taxon>Pseudomonadati</taxon>
        <taxon>Bacteroidota</taxon>
        <taxon>Flavobacteriia</taxon>
        <taxon>Flavobacteriales</taxon>
        <taxon>Flavobacteriaceae</taxon>
        <taxon>Flavobacterium</taxon>
    </lineage>
</organism>
<evidence type="ECO:0000259" key="1">
    <source>
        <dbReference type="Pfam" id="PF24719"/>
    </source>
</evidence>
<reference evidence="2 3" key="1">
    <citation type="journal article" date="2018" name="Syst. Appl. Microbiol.">
        <title>Flavobacterium circumlabens sp. nov. and Flavobacterium cupreum sp. nov., two psychrotrophic species isolated from Antarctic environmental samples.</title>
        <authorList>
            <person name="Kralova S."/>
            <person name="Busse H.J."/>
            <person name="Svec P."/>
            <person name="Maslanova I."/>
            <person name="Stankova E."/>
            <person name="Bartak M."/>
            <person name="Sedlacek I."/>
        </authorList>
    </citation>
    <scope>NUCLEOTIDE SEQUENCE [LARGE SCALE GENOMIC DNA]</scope>
    <source>
        <strain evidence="2 3">CCM 8828</strain>
    </source>
</reference>
<feature type="non-terminal residue" evidence="2">
    <location>
        <position position="1"/>
    </location>
</feature>
<evidence type="ECO:0000313" key="3">
    <source>
        <dbReference type="Proteomes" id="UP000298340"/>
    </source>
</evidence>
<accession>A0A4Y7U367</accession>
<dbReference type="InterPro" id="IPR056509">
    <property type="entry name" value="Imm33-like"/>
</dbReference>
<comment type="caution">
    <text evidence="2">The sequence shown here is derived from an EMBL/GenBank/DDBJ whole genome shotgun (WGS) entry which is preliminary data.</text>
</comment>
<feature type="domain" description="Imm33-like" evidence="1">
    <location>
        <begin position="1"/>
        <end position="58"/>
    </location>
</feature>
<proteinExistence type="predicted"/>
<dbReference type="Pfam" id="PF24719">
    <property type="entry name" value="Imm33-like"/>
    <property type="match status" value="1"/>
</dbReference>
<dbReference type="EMBL" id="QWDN01000806">
    <property type="protein sequence ID" value="TEB40877.1"/>
    <property type="molecule type" value="Genomic_DNA"/>
</dbReference>
<evidence type="ECO:0000313" key="2">
    <source>
        <dbReference type="EMBL" id="TEB40877.1"/>
    </source>
</evidence>
<gene>
    <name evidence="2" type="ORF">D0809_28375</name>
</gene>
<dbReference type="Proteomes" id="UP000298340">
    <property type="component" value="Unassembled WGS sequence"/>
</dbReference>
<name>A0A4Y7U367_9FLAO</name>
<protein>
    <recommendedName>
        <fullName evidence="1">Imm33-like domain-containing protein</fullName>
    </recommendedName>
</protein>
<dbReference type="AlphaFoldDB" id="A0A4Y7U367"/>